<dbReference type="KEGG" id="geo:Geob_3037"/>
<keyword evidence="1" id="KW-0808">Transferase</keyword>
<protein>
    <submittedName>
        <fullName evidence="1">Kinase, putative</fullName>
    </submittedName>
</protein>
<dbReference type="HOGENOM" id="CLU_026771_1_1_7"/>
<dbReference type="Gene3D" id="3.40.50.300">
    <property type="entry name" value="P-loop containing nucleotide triphosphate hydrolases"/>
    <property type="match status" value="1"/>
</dbReference>
<dbReference type="STRING" id="316067.Geob_3037"/>
<evidence type="ECO:0000313" key="2">
    <source>
        <dbReference type="Proteomes" id="UP000007721"/>
    </source>
</evidence>
<proteinExistence type="predicted"/>
<sequence length="520" mass="59889">MAQKWIRSLLNLRAFPEKTSSVKLLQTHVSFLLITDHYVYKIKKPVNFGFLDFTTMDRRRFYCQEEVRLNRRLCPDIYLGVVEIRKTRSGIFIDGEGRIVDYAVKMKRLPEERMLHVLLRENNVSEMDMRRIAATIADFHRAAERNPETDSYGSLDSIIYNWEENFHQLQEFVGISISGCQLQFLKSWVSSFIDQNRHLFLERTEKGFIRECDGDIHSENICLTDTVCIFDCIEFNKRFRCCDTAADLAFLLMDLDYNRKSYLGDVLLDEYLLQTGDKGLTALIDFYKTYRAVVRGKVESFKLQEPEIPAGEKELAGQRASLYFHLARGYQLRQRLKPTLFITCGLMGSGKSSLTKALALELGLETTVSDAIRKEIAESAKDRSDYGEGIYSQSWTDATYKELLIRSEHALAAGNSIIVDATFRRRSDRLAFRLVAEKLGVDFVIISLSCPDQITKKRLMQRDKDPLALSDGRWDLFHRQKSEFQPLEENEGKTIPIDSSAPLLDNIDHLLGKLELIQCA</sequence>
<name>B9M3F9_GEODF</name>
<dbReference type="AlphaFoldDB" id="B9M3F9"/>
<evidence type="ECO:0000313" key="1">
    <source>
        <dbReference type="EMBL" id="ACM21380.1"/>
    </source>
</evidence>
<dbReference type="InterPro" id="IPR011009">
    <property type="entry name" value="Kinase-like_dom_sf"/>
</dbReference>
<dbReference type="OrthoDB" id="9810277at2"/>
<dbReference type="PANTHER" id="PTHR43883">
    <property type="entry name" value="SLR0207 PROTEIN"/>
    <property type="match status" value="1"/>
</dbReference>
<keyword evidence="2" id="KW-1185">Reference proteome</keyword>
<reference evidence="1 2" key="1">
    <citation type="submission" date="2009-01" db="EMBL/GenBank/DDBJ databases">
        <title>Complete sequence of Geobacter sp. FRC-32.</title>
        <authorList>
            <consortium name="US DOE Joint Genome Institute"/>
            <person name="Lucas S."/>
            <person name="Copeland A."/>
            <person name="Lapidus A."/>
            <person name="Glavina del Rio T."/>
            <person name="Dalin E."/>
            <person name="Tice H."/>
            <person name="Bruce D."/>
            <person name="Goodwin L."/>
            <person name="Pitluck S."/>
            <person name="Saunders E."/>
            <person name="Brettin T."/>
            <person name="Detter J.C."/>
            <person name="Han C."/>
            <person name="Larimer F."/>
            <person name="Land M."/>
            <person name="Hauser L."/>
            <person name="Kyrpides N."/>
            <person name="Ovchinnikova G."/>
            <person name="Kostka J."/>
            <person name="Richardson P."/>
        </authorList>
    </citation>
    <scope>NUCLEOTIDE SEQUENCE [LARGE SCALE GENOMIC DNA]</scope>
    <source>
        <strain evidence="2">DSM 22248 / JCM 15807 / FRC-32</strain>
    </source>
</reference>
<dbReference type="SUPFAM" id="SSF56112">
    <property type="entry name" value="Protein kinase-like (PK-like)"/>
    <property type="match status" value="1"/>
</dbReference>
<dbReference type="PANTHER" id="PTHR43883:SF1">
    <property type="entry name" value="GLUCONOKINASE"/>
    <property type="match status" value="1"/>
</dbReference>
<keyword evidence="1" id="KW-0418">Kinase</keyword>
<dbReference type="eggNOG" id="COG0645">
    <property type="taxonomic scope" value="Bacteria"/>
</dbReference>
<dbReference type="InterPro" id="IPR027417">
    <property type="entry name" value="P-loop_NTPase"/>
</dbReference>
<dbReference type="InterPro" id="IPR052732">
    <property type="entry name" value="Cell-binding_unc_protein"/>
</dbReference>
<dbReference type="eggNOG" id="COG2187">
    <property type="taxonomic scope" value="Bacteria"/>
</dbReference>
<gene>
    <name evidence="1" type="ordered locus">Geob_3037</name>
</gene>
<organism evidence="1 2">
    <name type="scientific">Geotalea daltonii (strain DSM 22248 / JCM 15807 / FRC-32)</name>
    <name type="common">Geobacter daltonii</name>
    <dbReference type="NCBI Taxonomy" id="316067"/>
    <lineage>
        <taxon>Bacteria</taxon>
        <taxon>Pseudomonadati</taxon>
        <taxon>Thermodesulfobacteriota</taxon>
        <taxon>Desulfuromonadia</taxon>
        <taxon>Geobacterales</taxon>
        <taxon>Geobacteraceae</taxon>
        <taxon>Geotalea</taxon>
    </lineage>
</organism>
<accession>B9M3F9</accession>
<dbReference type="Proteomes" id="UP000007721">
    <property type="component" value="Chromosome"/>
</dbReference>
<dbReference type="GO" id="GO:0016301">
    <property type="term" value="F:kinase activity"/>
    <property type="evidence" value="ECO:0007669"/>
    <property type="project" value="UniProtKB-KW"/>
</dbReference>
<dbReference type="EMBL" id="CP001390">
    <property type="protein sequence ID" value="ACM21380.1"/>
    <property type="molecule type" value="Genomic_DNA"/>
</dbReference>
<dbReference type="SUPFAM" id="SSF52540">
    <property type="entry name" value="P-loop containing nucleoside triphosphate hydrolases"/>
    <property type="match status" value="1"/>
</dbReference>
<dbReference type="Pfam" id="PF13671">
    <property type="entry name" value="AAA_33"/>
    <property type="match status" value="1"/>
</dbReference>